<dbReference type="Proteomes" id="UP000238034">
    <property type="component" value="Unassembled WGS sequence"/>
</dbReference>
<evidence type="ECO:0000256" key="2">
    <source>
        <dbReference type="ARBA" id="ARBA00022475"/>
    </source>
</evidence>
<sequence length="112" mass="13011">MATEHTQEHGHADHAGMTKKKIWQVFFYLLGITALEFFIALVLMPRGMNHGLGNFIYIVLTLLKAYYIIAYFMHLKFEKMAFVTSLTVGFIFIVYFIVLMLTEGSYLHVHMN</sequence>
<keyword evidence="2" id="KW-1003">Cell membrane</keyword>
<feature type="transmembrane region" description="Helical" evidence="6">
    <location>
        <begin position="55"/>
        <end position="73"/>
    </location>
</feature>
<dbReference type="OrthoDB" id="981917at2"/>
<feature type="transmembrane region" description="Helical" evidence="6">
    <location>
        <begin position="80"/>
        <end position="102"/>
    </location>
</feature>
<accession>A0A2T0U8S1</accession>
<feature type="transmembrane region" description="Helical" evidence="6">
    <location>
        <begin position="25"/>
        <end position="43"/>
    </location>
</feature>
<comment type="subcellular location">
    <subcellularLocation>
        <location evidence="1">Cell membrane</location>
        <topology evidence="1">Multi-pass membrane protein</topology>
    </subcellularLocation>
</comment>
<evidence type="ECO:0000256" key="6">
    <source>
        <dbReference type="SAM" id="Phobius"/>
    </source>
</evidence>
<gene>
    <name evidence="7" type="ORF">B0I27_10292</name>
</gene>
<dbReference type="InterPro" id="IPR005171">
    <property type="entry name" value="Cyt_c_oxidase_su4_prok"/>
</dbReference>
<proteinExistence type="predicted"/>
<name>A0A2T0U8S1_9SPHI</name>
<organism evidence="7 8">
    <name type="scientific">Arcticibacter pallidicorallinus</name>
    <dbReference type="NCBI Taxonomy" id="1259464"/>
    <lineage>
        <taxon>Bacteria</taxon>
        <taxon>Pseudomonadati</taxon>
        <taxon>Bacteroidota</taxon>
        <taxon>Sphingobacteriia</taxon>
        <taxon>Sphingobacteriales</taxon>
        <taxon>Sphingobacteriaceae</taxon>
        <taxon>Arcticibacter</taxon>
    </lineage>
</organism>
<evidence type="ECO:0000256" key="5">
    <source>
        <dbReference type="ARBA" id="ARBA00023136"/>
    </source>
</evidence>
<keyword evidence="4 6" id="KW-1133">Transmembrane helix</keyword>
<dbReference type="GO" id="GO:0005886">
    <property type="term" value="C:plasma membrane"/>
    <property type="evidence" value="ECO:0007669"/>
    <property type="project" value="UniProtKB-SubCell"/>
</dbReference>
<dbReference type="RefSeq" id="WP_106291437.1">
    <property type="nucleotide sequence ID" value="NZ_PVTH01000002.1"/>
</dbReference>
<protein>
    <submittedName>
        <fullName evidence="7">Cytochrome c oxidase subunit IV</fullName>
    </submittedName>
</protein>
<dbReference type="Pfam" id="PF03626">
    <property type="entry name" value="COX4_pro"/>
    <property type="match status" value="1"/>
</dbReference>
<evidence type="ECO:0000256" key="1">
    <source>
        <dbReference type="ARBA" id="ARBA00004651"/>
    </source>
</evidence>
<keyword evidence="5 6" id="KW-0472">Membrane</keyword>
<evidence type="ECO:0000256" key="4">
    <source>
        <dbReference type="ARBA" id="ARBA00022989"/>
    </source>
</evidence>
<keyword evidence="3 6" id="KW-0812">Transmembrane</keyword>
<dbReference type="AlphaFoldDB" id="A0A2T0U8S1"/>
<evidence type="ECO:0000313" key="8">
    <source>
        <dbReference type="Proteomes" id="UP000238034"/>
    </source>
</evidence>
<keyword evidence="8" id="KW-1185">Reference proteome</keyword>
<dbReference type="EMBL" id="PVTH01000002">
    <property type="protein sequence ID" value="PRY54326.1"/>
    <property type="molecule type" value="Genomic_DNA"/>
</dbReference>
<reference evidence="7 8" key="1">
    <citation type="submission" date="2018-03" db="EMBL/GenBank/DDBJ databases">
        <title>Genomic Encyclopedia of Type Strains, Phase III (KMG-III): the genomes of soil and plant-associated and newly described type strains.</title>
        <authorList>
            <person name="Whitman W."/>
        </authorList>
    </citation>
    <scope>NUCLEOTIDE SEQUENCE [LARGE SCALE GENOMIC DNA]</scope>
    <source>
        <strain evidence="7 8">CGMCC 1.9313</strain>
    </source>
</reference>
<evidence type="ECO:0000256" key="3">
    <source>
        <dbReference type="ARBA" id="ARBA00022692"/>
    </source>
</evidence>
<comment type="caution">
    <text evidence="7">The sequence shown here is derived from an EMBL/GenBank/DDBJ whole genome shotgun (WGS) entry which is preliminary data.</text>
</comment>
<evidence type="ECO:0000313" key="7">
    <source>
        <dbReference type="EMBL" id="PRY54326.1"/>
    </source>
</evidence>